<dbReference type="Proteomes" id="UP001321486">
    <property type="component" value="Plasmid pNBRC108728a"/>
</dbReference>
<reference evidence="2" key="1">
    <citation type="journal article" date="2019" name="Int. J. Syst. Evol. Microbiol.">
        <title>The Global Catalogue of Microorganisms (GCM) 10K type strain sequencing project: providing services to taxonomists for standard genome sequencing and annotation.</title>
        <authorList>
            <consortium name="The Broad Institute Genomics Platform"/>
            <consortium name="The Broad Institute Genome Sequencing Center for Infectious Disease"/>
            <person name="Wu L."/>
            <person name="Ma J."/>
        </authorList>
    </citation>
    <scope>NUCLEOTIDE SEQUENCE [LARGE SCALE GENOMIC DNA]</scope>
    <source>
        <strain evidence="2">NBRC 108728</strain>
    </source>
</reference>
<protein>
    <recommendedName>
        <fullName evidence="3">PH domain-containing protein</fullName>
    </recommendedName>
</protein>
<geneLocation type="plasmid" evidence="1 2">
    <name>pNBRC108728a</name>
</geneLocation>
<dbReference type="RefSeq" id="WP_286346917.1">
    <property type="nucleotide sequence ID" value="NZ_AP027733.1"/>
</dbReference>
<accession>A0ABM8GVX8</accession>
<evidence type="ECO:0008006" key="3">
    <source>
        <dbReference type="Google" id="ProtNLM"/>
    </source>
</evidence>
<evidence type="ECO:0000313" key="2">
    <source>
        <dbReference type="Proteomes" id="UP001321486"/>
    </source>
</evidence>
<evidence type="ECO:0000313" key="1">
    <source>
        <dbReference type="EMBL" id="BDZ52635.1"/>
    </source>
</evidence>
<name>A0ABM8GVX8_9MICO</name>
<dbReference type="EMBL" id="AP027733">
    <property type="protein sequence ID" value="BDZ52635.1"/>
    <property type="molecule type" value="Genomic_DNA"/>
</dbReference>
<sequence>MTLFAVDLPNGGKITFESDRNVTHAVVLSPPDLAKWIAGVQERLENARSIVRSLHNVSKRMRINHAISPNGVDVLTLVSIDKPDTILLSHSNTEETSAAAEQRLILKAHAEYKVAGETVKNCRELLKNLEGRVSTDTEFRILATGGPEITSRITNLKRYEEEGRTVSLDRVDIVDVSTSQESDGVDTVKA</sequence>
<keyword evidence="1" id="KW-0614">Plasmid</keyword>
<keyword evidence="2" id="KW-1185">Reference proteome</keyword>
<proteinExistence type="predicted"/>
<organism evidence="1 2">
    <name type="scientific">Frondihabitans sucicola</name>
    <dbReference type="NCBI Taxonomy" id="1268041"/>
    <lineage>
        <taxon>Bacteria</taxon>
        <taxon>Bacillati</taxon>
        <taxon>Actinomycetota</taxon>
        <taxon>Actinomycetes</taxon>
        <taxon>Micrococcales</taxon>
        <taxon>Microbacteriaceae</taxon>
        <taxon>Frondihabitans</taxon>
    </lineage>
</organism>
<gene>
    <name evidence="1" type="ORF">GCM10025867_48760</name>
</gene>